<accession>A0A546X3Q6</accession>
<dbReference type="AlphaFoldDB" id="A0A546X3Q6"/>
<evidence type="ECO:0000313" key="2">
    <source>
        <dbReference type="Proteomes" id="UP000315434"/>
    </source>
</evidence>
<protein>
    <submittedName>
        <fullName evidence="1">Uncharacterized protein</fullName>
    </submittedName>
</protein>
<proteinExistence type="predicted"/>
<dbReference type="EMBL" id="SGNY01000013">
    <property type="protein sequence ID" value="TRA95314.1"/>
    <property type="molecule type" value="Genomic_DNA"/>
</dbReference>
<dbReference type="Proteomes" id="UP000315434">
    <property type="component" value="Unassembled WGS sequence"/>
</dbReference>
<comment type="caution">
    <text evidence="1">The sequence shown here is derived from an EMBL/GenBank/DDBJ whole genome shotgun (WGS) entry which is preliminary data.</text>
</comment>
<sequence>MTNHRSLLTTEWYKVSVCIDCPDCGAQSRSAGIVVGPSSLVNTAASSAESEALIKPWAQFGAFAFVEILGGRTQNLGRFLADRFHNRFVLRNDQLVSICEHCEESLAPNLLRSPVMNAFVHLGQRRLLVNERLLLFASAAVLTEFHGGTSIVQSDMPYPDYALMLASDTEGHTGETGTLELWHSVARNDYAIVVKGHEGREMFRAGLNDDLVEVVEAISSLGLLLTQLHVAQASSPYCRLARDLFLEALEQAGYQQENRR</sequence>
<organism evidence="1 2">
    <name type="scientific">Rhizobium rhizogenes</name>
    <name type="common">Agrobacterium rhizogenes</name>
    <dbReference type="NCBI Taxonomy" id="359"/>
    <lineage>
        <taxon>Bacteria</taxon>
        <taxon>Pseudomonadati</taxon>
        <taxon>Pseudomonadota</taxon>
        <taxon>Alphaproteobacteria</taxon>
        <taxon>Hyphomicrobiales</taxon>
        <taxon>Rhizobiaceae</taxon>
        <taxon>Rhizobium/Agrobacterium group</taxon>
        <taxon>Rhizobium</taxon>
    </lineage>
</organism>
<name>A0A546X3Q6_RHIRH</name>
<reference evidence="1 2" key="1">
    <citation type="journal article" date="2019" name="Appl. Microbiol. Biotechnol.">
        <title>Differential efficiency of wild type rhizogenic strains for rol gene transformation of plants.</title>
        <authorList>
            <person name="Desmet S."/>
            <person name="De Keyser E."/>
            <person name="Van Vaerenbergh J."/>
            <person name="Baeyen S."/>
            <person name="Van Huylenbroeck J."/>
            <person name="Geelen D."/>
            <person name="Dhooghe E."/>
        </authorList>
    </citation>
    <scope>NUCLEOTIDE SEQUENCE [LARGE SCALE GENOMIC DNA]</scope>
    <source>
        <strain evidence="1 2">GBBC3284</strain>
    </source>
</reference>
<dbReference type="OrthoDB" id="8378772at2"/>
<evidence type="ECO:0000313" key="1">
    <source>
        <dbReference type="EMBL" id="TRA95314.1"/>
    </source>
</evidence>
<gene>
    <name evidence="1" type="ORF">EXN68_26015</name>
</gene>